<dbReference type="EMBL" id="JAVXUP010000586">
    <property type="protein sequence ID" value="KAK3024737.1"/>
    <property type="molecule type" value="Genomic_DNA"/>
</dbReference>
<gene>
    <name evidence="1" type="ORF">RJ639_044674</name>
</gene>
<proteinExistence type="predicted"/>
<evidence type="ECO:0000313" key="1">
    <source>
        <dbReference type="EMBL" id="KAK3024737.1"/>
    </source>
</evidence>
<evidence type="ECO:0000313" key="2">
    <source>
        <dbReference type="Proteomes" id="UP001188597"/>
    </source>
</evidence>
<dbReference type="AlphaFoldDB" id="A0AA89B4P8"/>
<reference evidence="1" key="1">
    <citation type="submission" date="2022-12" db="EMBL/GenBank/DDBJ databases">
        <title>Draft genome assemblies for two species of Escallonia (Escalloniales).</title>
        <authorList>
            <person name="Chanderbali A."/>
            <person name="Dervinis C."/>
            <person name="Anghel I."/>
            <person name="Soltis D."/>
            <person name="Soltis P."/>
            <person name="Zapata F."/>
        </authorList>
    </citation>
    <scope>NUCLEOTIDE SEQUENCE</scope>
    <source>
        <strain evidence="1">UCBG64.0493</strain>
        <tissue evidence="1">Leaf</tissue>
    </source>
</reference>
<name>A0AA89B4P8_9ASTE</name>
<dbReference type="Pfam" id="PF01190">
    <property type="entry name" value="Pollen_Ole_e_1"/>
    <property type="match status" value="1"/>
</dbReference>
<accession>A0AA89B4P8</accession>
<comment type="caution">
    <text evidence="1">The sequence shown here is derived from an EMBL/GenBank/DDBJ whole genome shotgun (WGS) entry which is preliminary data.</text>
</comment>
<protein>
    <submittedName>
        <fullName evidence="1">Uncharacterized protein</fullName>
    </submittedName>
</protein>
<organism evidence="1 2">
    <name type="scientific">Escallonia herrerae</name>
    <dbReference type="NCBI Taxonomy" id="1293975"/>
    <lineage>
        <taxon>Eukaryota</taxon>
        <taxon>Viridiplantae</taxon>
        <taxon>Streptophyta</taxon>
        <taxon>Embryophyta</taxon>
        <taxon>Tracheophyta</taxon>
        <taxon>Spermatophyta</taxon>
        <taxon>Magnoliopsida</taxon>
        <taxon>eudicotyledons</taxon>
        <taxon>Gunneridae</taxon>
        <taxon>Pentapetalae</taxon>
        <taxon>asterids</taxon>
        <taxon>campanulids</taxon>
        <taxon>Escalloniales</taxon>
        <taxon>Escalloniaceae</taxon>
        <taxon>Escallonia</taxon>
    </lineage>
</organism>
<keyword evidence="2" id="KW-1185">Reference proteome</keyword>
<sequence length="140" mass="15927">MDERRRIVYYGSDETDEAGGFEMIINKYINGKELRRNGCFVRLVQSPDPVCNIATDFGGGRTGVRLSRPTVVYRDLIKHVLGPFYYTTPMCDEPDTDQVPTQDTLVTGVDHNAVVFAFLTQCSIDHYHPYLWPNGYNQKG</sequence>
<dbReference type="Proteomes" id="UP001188597">
    <property type="component" value="Unassembled WGS sequence"/>
</dbReference>